<organism evidence="5">
    <name type="scientific">Chaetoceros debilis</name>
    <dbReference type="NCBI Taxonomy" id="122233"/>
    <lineage>
        <taxon>Eukaryota</taxon>
        <taxon>Sar</taxon>
        <taxon>Stramenopiles</taxon>
        <taxon>Ochrophyta</taxon>
        <taxon>Bacillariophyta</taxon>
        <taxon>Coscinodiscophyceae</taxon>
        <taxon>Chaetocerotophycidae</taxon>
        <taxon>Chaetocerotales</taxon>
        <taxon>Chaetocerotaceae</taxon>
        <taxon>Chaetoceros</taxon>
    </lineage>
</organism>
<evidence type="ECO:0000256" key="3">
    <source>
        <dbReference type="PROSITE-ProRule" id="PRU00023"/>
    </source>
</evidence>
<evidence type="ECO:0000256" key="1">
    <source>
        <dbReference type="ARBA" id="ARBA00022737"/>
    </source>
</evidence>
<keyword evidence="1" id="KW-0677">Repeat</keyword>
<sequence length="327" mass="37016">MITLAYCAPQNSFTVPAQYFGSPSLSKAFLLPTKSHGCFPTMEAAMKRNDNSSRRSSGNDGMCRTGSYSSDSSTVTVQFMKKQGKSLQELMFDGEWDVATAYIRLNGRLAMKKIIAPRFMNRVFDSEVLPIHYALSLPGVTIEFLEALIFAYPRGLEKKELSYSRTCFHIALRSLVPDEIITFLILRHPYGVSVQDTLGRLPLHYALSNMRSIEVIKQLLAADPKTLRAGDKEGWTPLHVALGNHTSYATIKMLISMSPDIVLQRSHDKKRTSLSCINRNREDKEQVAVMIKEAIQVYEDIPLFQNMQKSESKRKLIGRVMRESYFV</sequence>
<evidence type="ECO:0000256" key="2">
    <source>
        <dbReference type="ARBA" id="ARBA00023043"/>
    </source>
</evidence>
<dbReference type="Pfam" id="PF12796">
    <property type="entry name" value="Ank_2"/>
    <property type="match status" value="1"/>
</dbReference>
<dbReference type="PANTHER" id="PTHR24186:SF38">
    <property type="entry name" value="ANKYRIN REPEAT FAMILY PROTEIN"/>
    <property type="match status" value="1"/>
</dbReference>
<dbReference type="PROSITE" id="PS50088">
    <property type="entry name" value="ANK_REPEAT"/>
    <property type="match status" value="1"/>
</dbReference>
<evidence type="ECO:0000256" key="4">
    <source>
        <dbReference type="SAM" id="MobiDB-lite"/>
    </source>
</evidence>
<dbReference type="InterPro" id="IPR002110">
    <property type="entry name" value="Ankyrin_rpt"/>
</dbReference>
<dbReference type="PANTHER" id="PTHR24186">
    <property type="entry name" value="PROTEIN PHOSPHATASE 1 REGULATORY SUBUNIT"/>
    <property type="match status" value="1"/>
</dbReference>
<dbReference type="InterPro" id="IPR036770">
    <property type="entry name" value="Ankyrin_rpt-contain_sf"/>
</dbReference>
<evidence type="ECO:0000313" key="5">
    <source>
        <dbReference type="EMBL" id="CAE0460139.1"/>
    </source>
</evidence>
<proteinExistence type="predicted"/>
<feature type="repeat" description="ANK" evidence="3">
    <location>
        <begin position="233"/>
        <end position="266"/>
    </location>
</feature>
<dbReference type="Gene3D" id="1.25.40.20">
    <property type="entry name" value="Ankyrin repeat-containing domain"/>
    <property type="match status" value="1"/>
</dbReference>
<reference evidence="5" key="1">
    <citation type="submission" date="2021-01" db="EMBL/GenBank/DDBJ databases">
        <authorList>
            <person name="Corre E."/>
            <person name="Pelletier E."/>
            <person name="Niang G."/>
            <person name="Scheremetjew M."/>
            <person name="Finn R."/>
            <person name="Kale V."/>
            <person name="Holt S."/>
            <person name="Cochrane G."/>
            <person name="Meng A."/>
            <person name="Brown T."/>
            <person name="Cohen L."/>
        </authorList>
    </citation>
    <scope>NUCLEOTIDE SEQUENCE</scope>
    <source>
        <strain evidence="5">MM31A-1</strain>
    </source>
</reference>
<dbReference type="SMART" id="SM00248">
    <property type="entry name" value="ANK"/>
    <property type="match status" value="3"/>
</dbReference>
<keyword evidence="2 3" id="KW-0040">ANK repeat</keyword>
<dbReference type="EMBL" id="HBIO01006757">
    <property type="protein sequence ID" value="CAE0460139.1"/>
    <property type="molecule type" value="Transcribed_RNA"/>
</dbReference>
<name>A0A7S3V6C9_9STRA</name>
<dbReference type="SUPFAM" id="SSF48403">
    <property type="entry name" value="Ankyrin repeat"/>
    <property type="match status" value="1"/>
</dbReference>
<dbReference type="AlphaFoldDB" id="A0A7S3V6C9"/>
<gene>
    <name evidence="5" type="ORF">CDEB00056_LOCUS4980</name>
</gene>
<accession>A0A7S3V6C9</accession>
<dbReference type="GO" id="GO:0005886">
    <property type="term" value="C:plasma membrane"/>
    <property type="evidence" value="ECO:0007669"/>
    <property type="project" value="TreeGrafter"/>
</dbReference>
<feature type="region of interest" description="Disordered" evidence="4">
    <location>
        <begin position="46"/>
        <end position="67"/>
    </location>
</feature>
<protein>
    <submittedName>
        <fullName evidence="5">Uncharacterized protein</fullName>
    </submittedName>
</protein>